<reference evidence="3" key="1">
    <citation type="journal article" date="2015" name="Nature">
        <title>Complex archaea that bridge the gap between prokaryotes and eukaryotes.</title>
        <authorList>
            <person name="Spang A."/>
            <person name="Saw J.H."/>
            <person name="Jorgensen S.L."/>
            <person name="Zaremba-Niedzwiedzka K."/>
            <person name="Martijn J."/>
            <person name="Lind A.E."/>
            <person name="van Eijk R."/>
            <person name="Schleper C."/>
            <person name="Guy L."/>
            <person name="Ettema T.J."/>
        </authorList>
    </citation>
    <scope>NUCLEOTIDE SEQUENCE</scope>
</reference>
<comment type="caution">
    <text evidence="3">The sequence shown here is derived from an EMBL/GenBank/DDBJ whole genome shotgun (WGS) entry which is preliminary data.</text>
</comment>
<dbReference type="Gene3D" id="3.30.450.20">
    <property type="entry name" value="PAS domain"/>
    <property type="match status" value="1"/>
</dbReference>
<dbReference type="AlphaFoldDB" id="A0A0F9HPQ5"/>
<evidence type="ECO:0000256" key="1">
    <source>
        <dbReference type="SAM" id="MobiDB-lite"/>
    </source>
</evidence>
<feature type="region of interest" description="Disordered" evidence="1">
    <location>
        <begin position="137"/>
        <end position="160"/>
    </location>
</feature>
<dbReference type="EMBL" id="LAZR01016267">
    <property type="protein sequence ID" value="KKM05237.1"/>
    <property type="molecule type" value="Genomic_DNA"/>
</dbReference>
<organism evidence="3">
    <name type="scientific">marine sediment metagenome</name>
    <dbReference type="NCBI Taxonomy" id="412755"/>
    <lineage>
        <taxon>unclassified sequences</taxon>
        <taxon>metagenomes</taxon>
        <taxon>ecological metagenomes</taxon>
    </lineage>
</organism>
<name>A0A0F9HPQ5_9ZZZZ</name>
<protein>
    <submittedName>
        <fullName evidence="3">Uncharacterized protein</fullName>
    </submittedName>
</protein>
<keyword evidence="2" id="KW-1133">Transmembrane helix</keyword>
<feature type="non-terminal residue" evidence="3">
    <location>
        <position position="1"/>
    </location>
</feature>
<gene>
    <name evidence="3" type="ORF">LCGC14_1756210</name>
</gene>
<evidence type="ECO:0000256" key="2">
    <source>
        <dbReference type="SAM" id="Phobius"/>
    </source>
</evidence>
<keyword evidence="2" id="KW-0812">Transmembrane</keyword>
<accession>A0A0F9HPQ5</accession>
<proteinExistence type="predicted"/>
<sequence>DRLDWSELEEIVSEMTAGQRGSGTYHSAWWNEDRPSIVRKIVGFAPVRAGDRTWSLGISMSYDGIAKPIAAYSRTTLIACTLLILILLALTELGRGFLQANAVEKGLRAGVIFAARAEYPDDLGLGPLWQASESGALPEPEGLLAPGATRRTRRSGRPALRGGRRCLGVLHTSRTVRNCAKTPTEPSHETQGRATR</sequence>
<feature type="transmembrane region" description="Helical" evidence="2">
    <location>
        <begin position="69"/>
        <end position="90"/>
    </location>
</feature>
<keyword evidence="2" id="KW-0472">Membrane</keyword>
<evidence type="ECO:0000313" key="3">
    <source>
        <dbReference type="EMBL" id="KKM05237.1"/>
    </source>
</evidence>